<evidence type="ECO:0000259" key="2">
    <source>
        <dbReference type="Pfam" id="PF01493"/>
    </source>
</evidence>
<evidence type="ECO:0000313" key="4">
    <source>
        <dbReference type="EMBL" id="SUC21271.1"/>
    </source>
</evidence>
<dbReference type="Gene3D" id="3.20.20.70">
    <property type="entry name" value="Aldolase class I"/>
    <property type="match status" value="1"/>
</dbReference>
<name>A0A379FJT0_PROMI</name>
<dbReference type="InterPro" id="IPR051394">
    <property type="entry name" value="Glutamate_Synthase"/>
</dbReference>
<accession>A0A379FJT0</accession>
<dbReference type="EC" id="1.4.1.13" evidence="4"/>
<reference evidence="4 5" key="1">
    <citation type="submission" date="2018-06" db="EMBL/GenBank/DDBJ databases">
        <authorList>
            <consortium name="Pathogen Informatics"/>
            <person name="Doyle S."/>
        </authorList>
    </citation>
    <scope>NUCLEOTIDE SEQUENCE [LARGE SCALE GENOMIC DNA]</scope>
    <source>
        <strain evidence="4 5">NCTC11938</strain>
    </source>
</reference>
<dbReference type="Proteomes" id="UP000254191">
    <property type="component" value="Unassembled WGS sequence"/>
</dbReference>
<sequence length="221" mass="24360">MVALGCKYLRICHLNNCAMGVATQDETLRRQHFHGLPERVINYFRFIAQETRELMAQLGVRKITDLIGRTDLLSCLEGITSKQQKLSLTGLLETASSPTGKALYCQEHNDTYDKGELNQRIVAQTITGVEQKISQTHYFSIRNTDRSVGATLSGLIAKTYGESGLSATPIKLHFTGTAGQSFGVWNAQGVELTLVGDANDYVGKGMAGWTHCYFTASRFCL</sequence>
<dbReference type="Pfam" id="PF01493">
    <property type="entry name" value="GXGXG"/>
    <property type="match status" value="1"/>
</dbReference>
<dbReference type="InterPro" id="IPR036485">
    <property type="entry name" value="Glu_synth_asu_C_sf"/>
</dbReference>
<comment type="similarity">
    <text evidence="1">Belongs to the glutamate synthase family.</text>
</comment>
<evidence type="ECO:0000256" key="1">
    <source>
        <dbReference type="ARBA" id="ARBA00009716"/>
    </source>
</evidence>
<dbReference type="Gene3D" id="2.160.20.60">
    <property type="entry name" value="Glutamate synthase, alpha subunit, C-terminal domain"/>
    <property type="match status" value="1"/>
</dbReference>
<keyword evidence="4" id="KW-0560">Oxidoreductase</keyword>
<dbReference type="InterPro" id="IPR013785">
    <property type="entry name" value="Aldolase_TIM"/>
</dbReference>
<organism evidence="4 5">
    <name type="scientific">Proteus mirabilis</name>
    <dbReference type="NCBI Taxonomy" id="584"/>
    <lineage>
        <taxon>Bacteria</taxon>
        <taxon>Pseudomonadati</taxon>
        <taxon>Pseudomonadota</taxon>
        <taxon>Gammaproteobacteria</taxon>
        <taxon>Enterobacterales</taxon>
        <taxon>Morganellaceae</taxon>
        <taxon>Proteus</taxon>
    </lineage>
</organism>
<proteinExistence type="inferred from homology"/>
<dbReference type="PANTHER" id="PTHR43100">
    <property type="entry name" value="GLUTAMATE SYNTHASE [NADPH] SMALL CHAIN"/>
    <property type="match status" value="1"/>
</dbReference>
<dbReference type="InterPro" id="IPR002489">
    <property type="entry name" value="Glu_synth_asu_C"/>
</dbReference>
<dbReference type="SUPFAM" id="SSF51395">
    <property type="entry name" value="FMN-linked oxidoreductases"/>
    <property type="match status" value="1"/>
</dbReference>
<evidence type="ECO:0000259" key="3">
    <source>
        <dbReference type="Pfam" id="PF01645"/>
    </source>
</evidence>
<feature type="domain" description="Glutamate synthase alpha subunit C-terminal" evidence="2">
    <location>
        <begin position="140"/>
        <end position="208"/>
    </location>
</feature>
<dbReference type="GO" id="GO:0004355">
    <property type="term" value="F:glutamate synthase (NADPH) activity"/>
    <property type="evidence" value="ECO:0007669"/>
    <property type="project" value="UniProtKB-EC"/>
</dbReference>
<gene>
    <name evidence="4" type="primary">gltB_2</name>
    <name evidence="4" type="ORF">NCTC11938_02218</name>
</gene>
<feature type="domain" description="Glutamate synthase" evidence="3">
    <location>
        <begin position="1"/>
        <end position="60"/>
    </location>
</feature>
<dbReference type="SUPFAM" id="SSF69336">
    <property type="entry name" value="Alpha subunit of glutamate synthase, C-terminal domain"/>
    <property type="match status" value="1"/>
</dbReference>
<dbReference type="AlphaFoldDB" id="A0A379FJT0"/>
<dbReference type="InterPro" id="IPR002932">
    <property type="entry name" value="Glu_synthdom"/>
</dbReference>
<evidence type="ECO:0000313" key="5">
    <source>
        <dbReference type="Proteomes" id="UP000254191"/>
    </source>
</evidence>
<dbReference type="EMBL" id="UGTS01000004">
    <property type="protein sequence ID" value="SUC21271.1"/>
    <property type="molecule type" value="Genomic_DNA"/>
</dbReference>
<dbReference type="Pfam" id="PF01645">
    <property type="entry name" value="Glu_synthase"/>
    <property type="match status" value="1"/>
</dbReference>
<dbReference type="GO" id="GO:0006537">
    <property type="term" value="P:glutamate biosynthetic process"/>
    <property type="evidence" value="ECO:0007669"/>
    <property type="project" value="InterPro"/>
</dbReference>
<protein>
    <submittedName>
        <fullName evidence="4">Glutamate synthase subunit alpha</fullName>
        <ecNumber evidence="4">1.4.1.13</ecNumber>
    </submittedName>
</protein>